<feature type="domain" description="Peptidase M1 alanyl aminopeptidase C-terminal" evidence="1">
    <location>
        <begin position="28"/>
        <end position="351"/>
    </location>
</feature>
<gene>
    <name evidence="2" type="ORF">E4P82_06940</name>
</gene>
<evidence type="ECO:0000313" key="3">
    <source>
        <dbReference type="Proteomes" id="UP000760480"/>
    </source>
</evidence>
<evidence type="ECO:0000313" key="2">
    <source>
        <dbReference type="EMBL" id="NMQ18966.1"/>
    </source>
</evidence>
<dbReference type="EMBL" id="SPMZ01000018">
    <property type="protein sequence ID" value="NMQ18966.1"/>
    <property type="molecule type" value="Genomic_DNA"/>
</dbReference>
<feature type="non-terminal residue" evidence="2">
    <location>
        <position position="1"/>
    </location>
</feature>
<dbReference type="RefSeq" id="WP_169248230.1">
    <property type="nucleotide sequence ID" value="NZ_SPMZ01000018.1"/>
</dbReference>
<reference evidence="2 3" key="1">
    <citation type="submission" date="2019-03" db="EMBL/GenBank/DDBJ databases">
        <title>Metabolic reconstructions from genomes of highly enriched 'Candidatus Accumulibacter' and 'Candidatus Competibacter' bioreactor populations.</title>
        <authorList>
            <person name="Annavajhala M.K."/>
            <person name="Welles L."/>
            <person name="Abbas B."/>
            <person name="Sorokin D."/>
            <person name="Park H."/>
            <person name="Van Loosdrecht M."/>
            <person name="Chandran K."/>
        </authorList>
    </citation>
    <scope>NUCLEOTIDE SEQUENCE [LARGE SCALE GENOMIC DNA]</scope>
    <source>
        <strain evidence="2 3">SBR_G</strain>
    </source>
</reference>
<evidence type="ECO:0000259" key="1">
    <source>
        <dbReference type="Pfam" id="PF17432"/>
    </source>
</evidence>
<dbReference type="Proteomes" id="UP000760480">
    <property type="component" value="Unassembled WGS sequence"/>
</dbReference>
<dbReference type="InterPro" id="IPR038438">
    <property type="entry name" value="PepN_Ig-like_sf"/>
</dbReference>
<organism evidence="2 3">
    <name type="scientific">Candidatus Competibacter phosphatis</name>
    <dbReference type="NCBI Taxonomy" id="221280"/>
    <lineage>
        <taxon>Bacteria</taxon>
        <taxon>Pseudomonadati</taxon>
        <taxon>Pseudomonadota</taxon>
        <taxon>Gammaproteobacteria</taxon>
        <taxon>Candidatus Competibacteraceae</taxon>
        <taxon>Candidatus Competibacter</taxon>
    </lineage>
</organism>
<dbReference type="Gene3D" id="2.60.40.1840">
    <property type="match status" value="1"/>
</dbReference>
<comment type="caution">
    <text evidence="2">The sequence shown here is derived from an EMBL/GenBank/DDBJ whole genome shotgun (WGS) entry which is preliminary data.</text>
</comment>
<dbReference type="InterPro" id="IPR012779">
    <property type="entry name" value="Peptidase_M1_pepN"/>
</dbReference>
<dbReference type="PANTHER" id="PTHR46322">
    <property type="entry name" value="PUROMYCIN-SENSITIVE AMINOPEPTIDASE"/>
    <property type="match status" value="1"/>
</dbReference>
<dbReference type="Gene3D" id="1.25.50.10">
    <property type="entry name" value="Peptidase M1, alanyl aminopeptidase, C-terminal domain"/>
    <property type="match status" value="1"/>
</dbReference>
<name>A0ABX1TLX4_9GAMM</name>
<accession>A0ABX1TLX4</accession>
<dbReference type="PANTHER" id="PTHR46322:SF1">
    <property type="entry name" value="PUROMYCIN-SENSITIVE AMINOPEPTIDASE"/>
    <property type="match status" value="1"/>
</dbReference>
<keyword evidence="3" id="KW-1185">Reference proteome</keyword>
<dbReference type="InterPro" id="IPR024601">
    <property type="entry name" value="Peptidase_M1_pepN_C"/>
</dbReference>
<proteinExistence type="predicted"/>
<dbReference type="Pfam" id="PF17432">
    <property type="entry name" value="DUF3458_C"/>
    <property type="match status" value="1"/>
</dbReference>
<protein>
    <submittedName>
        <fullName evidence="2">DUF3458 domain-containing protein</fullName>
    </submittedName>
</protein>
<dbReference type="InterPro" id="IPR037144">
    <property type="entry name" value="Peptidase_M1_pepN_C_sf"/>
</dbReference>
<sequence>FENVPARPVPSLLRGFSAPVRLNSAESDADLRFRLARDSDDFNRWDAGQTLAVRTILALVEDRRQGRNWTLPESFGAAFGQALESGADPALLAQVLTLPGETYLAEQMEEVDVDGIHAARVFVQRTLAQRLRETLLATYETLHADERDGYRAEAAAIGRRALKNICLDYLTRLDDASLRDLCLKQFHEAGNMTDQLGALAALANHDGPERAAALAAFYERWRREALVVDKWLALQATSWLPGTLDVVKALMAHEAFNLRNPNKVRALIGAFCQANPVHFHARDGSGYTFLADQVLALNAFNPQIAARLIVAFTRWRKFDPIRQREMRDRLERILAAPGLSPDVYEIAAKSLGRQE</sequence>